<geneLocation type="plasmid" evidence="3">
    <name>2</name>
</geneLocation>
<dbReference type="AlphaFoldDB" id="A0A448ZY77"/>
<keyword evidence="2" id="KW-1133">Transmembrane helix</keyword>
<proteinExistence type="predicted"/>
<keyword evidence="2" id="KW-0812">Transmembrane</keyword>
<sequence length="316" mass="36289">MNPFEQYKPPYNSVEDMYNTNHKRYRVWFILFITFLSIIMVTTIIAVVHLVYFKDGYIDGVRNILTDPSINAQQKLSTAKSYWTRSLTINVCYLVAIIGFLVWFIVNFAKCVKAKDYSKFSPTYIFIFPLIVFFIVIYFFFTFSAALFRSWNVALFITITNAVLIVITNIVAFSKIRGIVYEFNRLKAALNSPVQQFSDLINSVNGNVANNPYDASAYGYKVDDQNPINENQNLQSARSLDEIYYNDMLNKLDQDKLIDMAKKLNIFEPETLSRAALTAKIVDIFVAKGQENNPNTKSNKKASDDKKSSDDDKPIQ</sequence>
<evidence type="ECO:0000256" key="1">
    <source>
        <dbReference type="SAM" id="MobiDB-lite"/>
    </source>
</evidence>
<feature type="transmembrane region" description="Helical" evidence="2">
    <location>
        <begin position="121"/>
        <end position="141"/>
    </location>
</feature>
<protein>
    <recommendedName>
        <fullName evidence="4">Transmembrane protein</fullName>
    </recommendedName>
</protein>
<feature type="compositionally biased region" description="Basic and acidic residues" evidence="1">
    <location>
        <begin position="301"/>
        <end position="316"/>
    </location>
</feature>
<dbReference type="RefSeq" id="WP_024544180.1">
    <property type="nucleotide sequence ID" value="NZ_LR214938.2"/>
</dbReference>
<evidence type="ECO:0000313" key="3">
    <source>
        <dbReference type="EMBL" id="VEU56229.1"/>
    </source>
</evidence>
<evidence type="ECO:0008006" key="4">
    <source>
        <dbReference type="Google" id="ProtNLM"/>
    </source>
</evidence>
<dbReference type="EMBL" id="LR214939">
    <property type="protein sequence ID" value="VEU56229.1"/>
    <property type="molecule type" value="Genomic_DNA"/>
</dbReference>
<feature type="transmembrane region" description="Helical" evidence="2">
    <location>
        <begin position="87"/>
        <end position="109"/>
    </location>
</feature>
<feature type="transmembrane region" description="Helical" evidence="2">
    <location>
        <begin position="27"/>
        <end position="52"/>
    </location>
</feature>
<reference evidence="3" key="1">
    <citation type="submission" date="2019-01" db="EMBL/GenBank/DDBJ databases">
        <authorList>
            <consortium name="Pathogen Informatics"/>
        </authorList>
    </citation>
    <scope>NUCLEOTIDE SEQUENCE [LARGE SCALE GENOMIC DNA]</scope>
    <source>
        <strain evidence="3">NCTC10113</strain>
    </source>
</reference>
<keyword evidence="2" id="KW-0472">Membrane</keyword>
<gene>
    <name evidence="3" type="ORF">NCTC10113_01130</name>
</gene>
<name>A0A448ZY77_METSV</name>
<feature type="transmembrane region" description="Helical" evidence="2">
    <location>
        <begin position="153"/>
        <end position="173"/>
    </location>
</feature>
<evidence type="ECO:0000256" key="2">
    <source>
        <dbReference type="SAM" id="Phobius"/>
    </source>
</evidence>
<accession>A0A448ZY77</accession>
<keyword evidence="3" id="KW-0614">Plasmid</keyword>
<organism evidence="3">
    <name type="scientific">Metamycoplasma salivarium</name>
    <name type="common">Mycoplasma salivarium</name>
    <dbReference type="NCBI Taxonomy" id="2124"/>
    <lineage>
        <taxon>Bacteria</taxon>
        <taxon>Bacillati</taxon>
        <taxon>Mycoplasmatota</taxon>
        <taxon>Mycoplasmoidales</taxon>
        <taxon>Metamycoplasmataceae</taxon>
        <taxon>Metamycoplasma</taxon>
    </lineage>
</organism>
<feature type="region of interest" description="Disordered" evidence="1">
    <location>
        <begin position="288"/>
        <end position="316"/>
    </location>
</feature>